<reference evidence="9 10" key="1">
    <citation type="journal article" date="2016" name="BMC Genomics">
        <title>Comparative genomics reveals Cyclospora cayetanensis possesses coccidia-like metabolism and invasion components but unique surface antigens.</title>
        <authorList>
            <person name="Liu S."/>
            <person name="Wang L."/>
            <person name="Zheng H."/>
            <person name="Xu Z."/>
            <person name="Roellig D.M."/>
            <person name="Li N."/>
            <person name="Frace M.A."/>
            <person name="Tang K."/>
            <person name="Arrowood M.J."/>
            <person name="Moss D.M."/>
            <person name="Zhang L."/>
            <person name="Feng Y."/>
            <person name="Xiao L."/>
        </authorList>
    </citation>
    <scope>NUCLEOTIDE SEQUENCE [LARGE SCALE GENOMIC DNA]</scope>
    <source>
        <strain evidence="9 10">CHN_HEN01</strain>
    </source>
</reference>
<evidence type="ECO:0000256" key="6">
    <source>
        <dbReference type="SAM" id="MobiDB-lite"/>
    </source>
</evidence>
<dbReference type="VEuPathDB" id="ToxoDB:cyc_01023"/>
<dbReference type="PROSITE" id="PS51192">
    <property type="entry name" value="HELICASE_ATP_BIND_1"/>
    <property type="match status" value="1"/>
</dbReference>
<dbReference type="GO" id="GO:0003676">
    <property type="term" value="F:nucleic acid binding"/>
    <property type="evidence" value="ECO:0007669"/>
    <property type="project" value="InterPro"/>
</dbReference>
<dbReference type="Gene3D" id="3.40.50.300">
    <property type="entry name" value="P-loop containing nucleotide triphosphate hydrolases"/>
    <property type="match status" value="1"/>
</dbReference>
<dbReference type="SMART" id="SM00490">
    <property type="entry name" value="HELICc"/>
    <property type="match status" value="1"/>
</dbReference>
<dbReference type="InterPro" id="IPR044742">
    <property type="entry name" value="DEAD/DEAH_RhlB"/>
</dbReference>
<dbReference type="InterPro" id="IPR014001">
    <property type="entry name" value="Helicase_ATP-bd"/>
</dbReference>
<evidence type="ECO:0000259" key="8">
    <source>
        <dbReference type="PROSITE" id="PS51194"/>
    </source>
</evidence>
<dbReference type="SMART" id="SM00487">
    <property type="entry name" value="DEXDc"/>
    <property type="match status" value="1"/>
</dbReference>
<feature type="domain" description="Helicase C-terminal" evidence="8">
    <location>
        <begin position="368"/>
        <end position="517"/>
    </location>
</feature>
<evidence type="ECO:0000256" key="1">
    <source>
        <dbReference type="ARBA" id="ARBA00022741"/>
    </source>
</evidence>
<comment type="similarity">
    <text evidence="5">Belongs to the DEAD box helicase family.</text>
</comment>
<dbReference type="InParanoid" id="A0A1D3CWE8"/>
<evidence type="ECO:0000256" key="3">
    <source>
        <dbReference type="ARBA" id="ARBA00022806"/>
    </source>
</evidence>
<name>A0A1D3CWE8_9EIME</name>
<dbReference type="VEuPathDB" id="ToxoDB:LOC34617652"/>
<dbReference type="InterPro" id="IPR027417">
    <property type="entry name" value="P-loop_NTPase"/>
</dbReference>
<gene>
    <name evidence="9" type="ORF">cyc_01023</name>
</gene>
<dbReference type="CDD" id="cd18787">
    <property type="entry name" value="SF2_C_DEAD"/>
    <property type="match status" value="1"/>
</dbReference>
<protein>
    <recommendedName>
        <fullName evidence="11">ATP-dependent RNA helicase</fullName>
    </recommendedName>
</protein>
<dbReference type="GO" id="GO:0016787">
    <property type="term" value="F:hydrolase activity"/>
    <property type="evidence" value="ECO:0007669"/>
    <property type="project" value="UniProtKB-KW"/>
</dbReference>
<sequence length="746" mass="81216">MMTIAASSAHREALQRLRSTAAACCSPAAGAAIASPAAEASTLSSAIGTPAASPAATPTGAAPLWAALSWVIPGNGRRRALMERYVRLERGSCIHYAASIIGCYRRFSTNGDTDGRSIVPVPAVENANAATATAAVPSRSVKSSKGSNAPGKGGKGKACIGVAPSSEEFAPTEDALGEPQTVESYTEEQQETMASECRSRSSKQGFLCEALRRSLADQGLGALTQVQRRAFPHIVAGRSALIRSPTGTGKTLAYVLPLLQRLHQQRWPCEEPVLVITPTRELAEQVAAQFYRFRGNIDCHVVVAVGGPRGGPPLGPVLLQQRGAHVLIGTPGRVQALAEAGQLLHLEQLQCLVLDEADKLVGPSFEEPIKVLLSKLNSKRQTILASATMPNRDEVSLLAAHPLLQQQQARPLHAEMPQQLRRHTVSQFRAKQFSVLIASDLAARGLDFPGVRLVLQWGPPLSPEVYIHRVGRTGRGGEQGDAVVLYDEAQRRQLRRLERQLKISFTPTKTPSEEEVRKQLLDRLEADIVSFPFASDLGPLLQYASVQSEQWGPRLLAAGLALLLQRQQRISWISCLSGRQNYVAILFYDPMGKVLKTRSDLLQLLREVLSQQQLALLGRIALCSEGFVVDVPPSVAAYLKKAPRIKQAGLKLSFLSSLPPVLQQQHVTREELERRRSLQRRTGTNPPLGASAKARRRIARRLARQREATIVRQTLRQRLQHKGRQSRELNAATATKSDTGIRNVPS</sequence>
<dbReference type="InterPro" id="IPR050079">
    <property type="entry name" value="DEAD_box_RNA_helicase"/>
</dbReference>
<dbReference type="PANTHER" id="PTHR47959:SF1">
    <property type="entry name" value="ATP-DEPENDENT RNA HELICASE DBPA"/>
    <property type="match status" value="1"/>
</dbReference>
<keyword evidence="2 5" id="KW-0378">Hydrolase</keyword>
<evidence type="ECO:0000259" key="7">
    <source>
        <dbReference type="PROSITE" id="PS51192"/>
    </source>
</evidence>
<dbReference type="GO" id="GO:0005524">
    <property type="term" value="F:ATP binding"/>
    <property type="evidence" value="ECO:0007669"/>
    <property type="project" value="UniProtKB-KW"/>
</dbReference>
<dbReference type="EMBL" id="JROU02001707">
    <property type="protein sequence ID" value="OEH75537.1"/>
    <property type="molecule type" value="Genomic_DNA"/>
</dbReference>
<feature type="region of interest" description="Disordered" evidence="6">
    <location>
        <begin position="718"/>
        <end position="746"/>
    </location>
</feature>
<dbReference type="PROSITE" id="PS51194">
    <property type="entry name" value="HELICASE_CTER"/>
    <property type="match status" value="1"/>
</dbReference>
<dbReference type="InterPro" id="IPR011545">
    <property type="entry name" value="DEAD/DEAH_box_helicase_dom"/>
</dbReference>
<dbReference type="SUPFAM" id="SSF52540">
    <property type="entry name" value="P-loop containing nucleoside triphosphate hydrolases"/>
    <property type="match status" value="1"/>
</dbReference>
<dbReference type="CDD" id="cd00268">
    <property type="entry name" value="DEADc"/>
    <property type="match status" value="1"/>
</dbReference>
<keyword evidence="4 5" id="KW-0067">ATP-binding</keyword>
<feature type="domain" description="Helicase ATP-binding" evidence="7">
    <location>
        <begin position="231"/>
        <end position="407"/>
    </location>
</feature>
<dbReference type="PROSITE" id="PS00039">
    <property type="entry name" value="DEAD_ATP_HELICASE"/>
    <property type="match status" value="1"/>
</dbReference>
<feature type="region of interest" description="Disordered" evidence="6">
    <location>
        <begin position="135"/>
        <end position="196"/>
    </location>
</feature>
<dbReference type="InterPro" id="IPR000629">
    <property type="entry name" value="RNA-helicase_DEAD-box_CS"/>
</dbReference>
<dbReference type="PANTHER" id="PTHR47959">
    <property type="entry name" value="ATP-DEPENDENT RNA HELICASE RHLE-RELATED"/>
    <property type="match status" value="1"/>
</dbReference>
<dbReference type="VEuPathDB" id="ToxoDB:LOC34618105"/>
<organism evidence="9 10">
    <name type="scientific">Cyclospora cayetanensis</name>
    <dbReference type="NCBI Taxonomy" id="88456"/>
    <lineage>
        <taxon>Eukaryota</taxon>
        <taxon>Sar</taxon>
        <taxon>Alveolata</taxon>
        <taxon>Apicomplexa</taxon>
        <taxon>Conoidasida</taxon>
        <taxon>Coccidia</taxon>
        <taxon>Eucoccidiorida</taxon>
        <taxon>Eimeriorina</taxon>
        <taxon>Eimeriidae</taxon>
        <taxon>Cyclospora</taxon>
    </lineage>
</organism>
<evidence type="ECO:0000313" key="9">
    <source>
        <dbReference type="EMBL" id="OEH75537.1"/>
    </source>
</evidence>
<evidence type="ECO:0000256" key="4">
    <source>
        <dbReference type="ARBA" id="ARBA00022840"/>
    </source>
</evidence>
<accession>A0A1D3CWE8</accession>
<dbReference type="Proteomes" id="UP000095192">
    <property type="component" value="Unassembled WGS sequence"/>
</dbReference>
<keyword evidence="3 5" id="KW-0347">Helicase</keyword>
<dbReference type="GO" id="GO:0005829">
    <property type="term" value="C:cytosol"/>
    <property type="evidence" value="ECO:0007669"/>
    <property type="project" value="TreeGrafter"/>
</dbReference>
<feature type="region of interest" description="Disordered" evidence="6">
    <location>
        <begin position="669"/>
        <end position="695"/>
    </location>
</feature>
<dbReference type="AlphaFoldDB" id="A0A1D3CWE8"/>
<comment type="caution">
    <text evidence="9">The sequence shown here is derived from an EMBL/GenBank/DDBJ whole genome shotgun (WGS) entry which is preliminary data.</text>
</comment>
<keyword evidence="1 5" id="KW-0547">Nucleotide-binding</keyword>
<evidence type="ECO:0000313" key="10">
    <source>
        <dbReference type="Proteomes" id="UP000095192"/>
    </source>
</evidence>
<evidence type="ECO:0000256" key="5">
    <source>
        <dbReference type="RuleBase" id="RU000492"/>
    </source>
</evidence>
<evidence type="ECO:0000256" key="2">
    <source>
        <dbReference type="ARBA" id="ARBA00022801"/>
    </source>
</evidence>
<evidence type="ECO:0008006" key="11">
    <source>
        <dbReference type="Google" id="ProtNLM"/>
    </source>
</evidence>
<dbReference type="Pfam" id="PF00270">
    <property type="entry name" value="DEAD"/>
    <property type="match status" value="1"/>
</dbReference>
<dbReference type="InterPro" id="IPR001650">
    <property type="entry name" value="Helicase_C-like"/>
</dbReference>
<feature type="compositionally biased region" description="Polar residues" evidence="6">
    <location>
        <begin position="732"/>
        <end position="746"/>
    </location>
</feature>
<keyword evidence="10" id="KW-1185">Reference proteome</keyword>
<dbReference type="GO" id="GO:0003724">
    <property type="term" value="F:RNA helicase activity"/>
    <property type="evidence" value="ECO:0007669"/>
    <property type="project" value="TreeGrafter"/>
</dbReference>
<proteinExistence type="inferred from homology"/>